<dbReference type="AlphaFoldDB" id="A0A2H5EYR3"/>
<accession>A0A2H5EYR3</accession>
<dbReference type="SUPFAM" id="SSF53474">
    <property type="entry name" value="alpha/beta-Hydrolases"/>
    <property type="match status" value="1"/>
</dbReference>
<evidence type="ECO:0000313" key="3">
    <source>
        <dbReference type="EMBL" id="AUH64414.1"/>
    </source>
</evidence>
<evidence type="ECO:0000256" key="1">
    <source>
        <dbReference type="SAM" id="MobiDB-lite"/>
    </source>
</evidence>
<gene>
    <name evidence="3" type="ORF">CX676_09780</name>
</gene>
<feature type="region of interest" description="Disordered" evidence="1">
    <location>
        <begin position="214"/>
        <end position="234"/>
    </location>
</feature>
<evidence type="ECO:0000313" key="4">
    <source>
        <dbReference type="Proteomes" id="UP000234530"/>
    </source>
</evidence>
<organism evidence="3 4">
    <name type="scientific">Paracoccus zhejiangensis</name>
    <dbReference type="NCBI Taxonomy" id="1077935"/>
    <lineage>
        <taxon>Bacteria</taxon>
        <taxon>Pseudomonadati</taxon>
        <taxon>Pseudomonadota</taxon>
        <taxon>Alphaproteobacteria</taxon>
        <taxon>Rhodobacterales</taxon>
        <taxon>Paracoccaceae</taxon>
        <taxon>Paracoccus</taxon>
    </lineage>
</organism>
<dbReference type="PANTHER" id="PTHR48104">
    <property type="entry name" value="METACASPASE-4"/>
    <property type="match status" value="1"/>
</dbReference>
<dbReference type="InterPro" id="IPR029030">
    <property type="entry name" value="Caspase-like_dom_sf"/>
</dbReference>
<dbReference type="InterPro" id="IPR050452">
    <property type="entry name" value="Metacaspase"/>
</dbReference>
<dbReference type="OrthoDB" id="1491023at2"/>
<dbReference type="PANTHER" id="PTHR48104:SF30">
    <property type="entry name" value="METACASPASE-1"/>
    <property type="match status" value="1"/>
</dbReference>
<name>A0A2H5EYR3_9RHOB</name>
<keyword evidence="4" id="KW-1185">Reference proteome</keyword>
<dbReference type="GO" id="GO:0006508">
    <property type="term" value="P:proteolysis"/>
    <property type="evidence" value="ECO:0007669"/>
    <property type="project" value="InterPro"/>
</dbReference>
<sequence>MSLVTDFRILRSPTEIEAFFWRIAPFVDAQGIRALVEHGPALTRIGSYEALVDRAGRTAAEEEITHEIARASNGRGLPQLILLPSGSLAVMGYFGRLEQQDKEKPVDTIIRVMICPAAPDQAAPMLAALAQALLGLRDCVGDKPGRAPLRGRREMAWPEAVAALFTRDAVEAAYNQLAEQRESTGVQRLTSRHRDVVEAHVRWFAERRKDDDESLAREKAAASTPKRAASPAMRTAGADVDMKLHIINMRQGELSDRGYFQTTESDVARIAAEARDWIAAGNGRRLVVYAHGGLVSEEDAVRYARDTVGWWLENDVYPVFCIWESDALTSILQLVRESLGGDRRGPFDWGEMRDAAIERLVHLLGQQVWDVIKRSAARCSADGRQFGLTLFAAKLNEAFGTGFPPIDLVGHSAGSILHLAFLARLRVEKIPVETLQTLAPAASCRLYADGLAAHGDVLKTRIYAMQDRFERDDNVMGLYGKSLLYLVSRGFEEQFGEPISGLQKDLLADRRLVGLLSNWSGGVTREAMVFSPTPPDAPKRLKSGAISHGAFDTDSETMWSVMALIRGDGDPDRITEFPKLEDSARGDSAHSPSFDLPEEVRTYLALARSGVPAGGTGSTDPAPAPSLPAEARQGRKLALTIGINDYDVMNRLQGCVNDSNIWRDLLLAQGYNVTQLIRGEETGRDQITRQLRDFVGQSAPGDSLVWHFSGHGMEIEGVVGDDNDAEIRGVDQAIVAANASETLTGQLSHAIMDDELHAILQGVNPQAACYVFLDSCFSGSATRFSVRGRKRSLGTLRMAGRSGRGRGLTAPINPGIRSAYDGTGHVLFSACSATQTAMEDGTPPQGLFTRAVRDLLQNPGATLSNANFCLRVNELIPGNDQTPGLYCDPSRRDLAFPLAGR</sequence>
<dbReference type="InterPro" id="IPR011600">
    <property type="entry name" value="Pept_C14_caspase"/>
</dbReference>
<dbReference type="KEGG" id="pzh:CX676_09780"/>
<feature type="domain" description="Peptidase C14 caspase" evidence="2">
    <location>
        <begin position="635"/>
        <end position="891"/>
    </location>
</feature>
<dbReference type="Pfam" id="PF00656">
    <property type="entry name" value="Peptidase_C14"/>
    <property type="match status" value="1"/>
</dbReference>
<dbReference type="RefSeq" id="WP_101752451.1">
    <property type="nucleotide sequence ID" value="NZ_CP025430.1"/>
</dbReference>
<evidence type="ECO:0000259" key="2">
    <source>
        <dbReference type="Pfam" id="PF00656"/>
    </source>
</evidence>
<dbReference type="Proteomes" id="UP000234530">
    <property type="component" value="Chromosome"/>
</dbReference>
<dbReference type="GO" id="GO:0004197">
    <property type="term" value="F:cysteine-type endopeptidase activity"/>
    <property type="evidence" value="ECO:0007669"/>
    <property type="project" value="InterPro"/>
</dbReference>
<dbReference type="InterPro" id="IPR029058">
    <property type="entry name" value="AB_hydrolase_fold"/>
</dbReference>
<dbReference type="Gene3D" id="3.40.50.1460">
    <property type="match status" value="1"/>
</dbReference>
<protein>
    <recommendedName>
        <fullName evidence="2">Peptidase C14 caspase domain-containing protein</fullName>
    </recommendedName>
</protein>
<proteinExistence type="predicted"/>
<dbReference type="SUPFAM" id="SSF52129">
    <property type="entry name" value="Caspase-like"/>
    <property type="match status" value="1"/>
</dbReference>
<reference evidence="3 4" key="1">
    <citation type="journal article" date="2013" name="Antonie Van Leeuwenhoek">
        <title>Paracoccus zhejiangensis sp. nov., isolated from activated sludge in wastewater-treatment system.</title>
        <authorList>
            <person name="Wu Z.G."/>
            <person name="Zhang D.F."/>
            <person name="Liu Y.L."/>
            <person name="Wang F."/>
            <person name="Jiang X."/>
            <person name="Li C."/>
            <person name="Li S.P."/>
            <person name="Hong Q."/>
            <person name="Li W.J."/>
        </authorList>
    </citation>
    <scope>NUCLEOTIDE SEQUENCE [LARGE SCALE GENOMIC DNA]</scope>
    <source>
        <strain evidence="3 4">J6</strain>
    </source>
</reference>
<dbReference type="GO" id="GO:0005737">
    <property type="term" value="C:cytoplasm"/>
    <property type="evidence" value="ECO:0007669"/>
    <property type="project" value="TreeGrafter"/>
</dbReference>
<dbReference type="EMBL" id="CP025430">
    <property type="protein sequence ID" value="AUH64414.1"/>
    <property type="molecule type" value="Genomic_DNA"/>
</dbReference>